<dbReference type="AlphaFoldDB" id="A0A2I2GJR0"/>
<organism evidence="1 2">
    <name type="scientific">Aspergillus steynii IBT 23096</name>
    <dbReference type="NCBI Taxonomy" id="1392250"/>
    <lineage>
        <taxon>Eukaryota</taxon>
        <taxon>Fungi</taxon>
        <taxon>Dikarya</taxon>
        <taxon>Ascomycota</taxon>
        <taxon>Pezizomycotina</taxon>
        <taxon>Eurotiomycetes</taxon>
        <taxon>Eurotiomycetidae</taxon>
        <taxon>Eurotiales</taxon>
        <taxon>Aspergillaceae</taxon>
        <taxon>Aspergillus</taxon>
        <taxon>Aspergillus subgen. Circumdati</taxon>
    </lineage>
</organism>
<sequence>MRKTRNSPGDFLCPELFFGTESRISNGSDGRLIAERSLSEGGPTGRKAAVGRASYAARLVVSSFFSRSAGWRTDPEELIQRTNQENRQETRTTRTEKRLRWQIPADLGPSELGFSSYLLLAAESACLRSFIFSDLRTRSYIICLISFDFSENPAFLAACLFGTLRDVSTRLSSK</sequence>
<evidence type="ECO:0000313" key="2">
    <source>
        <dbReference type="Proteomes" id="UP000234275"/>
    </source>
</evidence>
<gene>
    <name evidence="1" type="ORF">P170DRAFT_123530</name>
</gene>
<keyword evidence="2" id="KW-1185">Reference proteome</keyword>
<accession>A0A2I2GJR0</accession>
<evidence type="ECO:0000313" key="1">
    <source>
        <dbReference type="EMBL" id="PLB53115.1"/>
    </source>
</evidence>
<dbReference type="EMBL" id="MSFO01000002">
    <property type="protein sequence ID" value="PLB53115.1"/>
    <property type="molecule type" value="Genomic_DNA"/>
</dbReference>
<protein>
    <submittedName>
        <fullName evidence="1">Uncharacterized protein</fullName>
    </submittedName>
</protein>
<reference evidence="1 2" key="1">
    <citation type="submission" date="2016-12" db="EMBL/GenBank/DDBJ databases">
        <title>The genomes of Aspergillus section Nigri reveals drivers in fungal speciation.</title>
        <authorList>
            <consortium name="DOE Joint Genome Institute"/>
            <person name="Vesth T.C."/>
            <person name="Nybo J."/>
            <person name="Theobald S."/>
            <person name="Brandl J."/>
            <person name="Frisvad J.C."/>
            <person name="Nielsen K.F."/>
            <person name="Lyhne E.K."/>
            <person name="Kogle M.E."/>
            <person name="Kuo A."/>
            <person name="Riley R."/>
            <person name="Clum A."/>
            <person name="Nolan M."/>
            <person name="Lipzen A."/>
            <person name="Salamov A."/>
            <person name="Henrissat B."/>
            <person name="Wiebenga A."/>
            <person name="De Vries R.P."/>
            <person name="Grigoriev I.V."/>
            <person name="Mortensen U.H."/>
            <person name="Andersen M.R."/>
            <person name="Baker S.E."/>
        </authorList>
    </citation>
    <scope>NUCLEOTIDE SEQUENCE [LARGE SCALE GENOMIC DNA]</scope>
    <source>
        <strain evidence="1 2">IBT 23096</strain>
    </source>
</reference>
<comment type="caution">
    <text evidence="1">The sequence shown here is derived from an EMBL/GenBank/DDBJ whole genome shotgun (WGS) entry which is preliminary data.</text>
</comment>
<dbReference type="VEuPathDB" id="FungiDB:P170DRAFT_123530"/>
<dbReference type="RefSeq" id="XP_024708417.1">
    <property type="nucleotide sequence ID" value="XM_024842373.1"/>
</dbReference>
<name>A0A2I2GJR0_9EURO</name>
<proteinExistence type="predicted"/>
<dbReference type="GeneID" id="36550068"/>
<dbReference type="Proteomes" id="UP000234275">
    <property type="component" value="Unassembled WGS sequence"/>
</dbReference>